<dbReference type="PANTHER" id="PTHR13847">
    <property type="entry name" value="SARCOSINE DEHYDROGENASE-RELATED"/>
    <property type="match status" value="1"/>
</dbReference>
<dbReference type="RefSeq" id="WP_070079828.1">
    <property type="nucleotide sequence ID" value="NZ_CP017415.1"/>
</dbReference>
<dbReference type="SUPFAM" id="SSF54373">
    <property type="entry name" value="FAD-linked reductases, C-terminal domain"/>
    <property type="match status" value="1"/>
</dbReference>
<dbReference type="GO" id="GO:0009229">
    <property type="term" value="P:thiamine diphosphate biosynthetic process"/>
    <property type="evidence" value="ECO:0007669"/>
    <property type="project" value="UniProtKB-UniPathway"/>
</dbReference>
<dbReference type="EMBL" id="CP017415">
    <property type="protein sequence ID" value="AOU99480.1"/>
    <property type="molecule type" value="Genomic_DNA"/>
</dbReference>
<gene>
    <name evidence="5" type="ORF">BI364_02330</name>
</gene>
<keyword evidence="6" id="KW-1185">Reference proteome</keyword>
<feature type="domain" description="FAD dependent oxidoreductase" evidence="4">
    <location>
        <begin position="3"/>
        <end position="343"/>
    </location>
</feature>
<dbReference type="InterPro" id="IPR006076">
    <property type="entry name" value="FAD-dep_OxRdtase"/>
</dbReference>
<organism evidence="5 6">
    <name type="scientific">Acidihalobacter yilgarnensis</name>
    <dbReference type="NCBI Taxonomy" id="2819280"/>
    <lineage>
        <taxon>Bacteria</taxon>
        <taxon>Pseudomonadati</taxon>
        <taxon>Pseudomonadota</taxon>
        <taxon>Gammaproteobacteria</taxon>
        <taxon>Chromatiales</taxon>
        <taxon>Ectothiorhodospiraceae</taxon>
        <taxon>Acidihalobacter</taxon>
    </lineage>
</organism>
<dbReference type="Gene3D" id="3.50.50.60">
    <property type="entry name" value="FAD/NAD(P)-binding domain"/>
    <property type="match status" value="1"/>
</dbReference>
<dbReference type="KEGG" id="aprs:BI364_02330"/>
<dbReference type="Pfam" id="PF01266">
    <property type="entry name" value="DAO"/>
    <property type="match status" value="1"/>
</dbReference>
<evidence type="ECO:0000256" key="1">
    <source>
        <dbReference type="ARBA" id="ARBA00004948"/>
    </source>
</evidence>
<comment type="pathway">
    <text evidence="1">Cofactor biosynthesis; thiamine diphosphate biosynthesis.</text>
</comment>
<accession>A0A1D8ISI9</accession>
<name>A0A1D8ISI9_9GAMM</name>
<dbReference type="PANTHER" id="PTHR13847:SF289">
    <property type="entry name" value="GLYCINE OXIDASE"/>
    <property type="match status" value="1"/>
</dbReference>
<dbReference type="UniPathway" id="UPA00060"/>
<reference evidence="6" key="1">
    <citation type="submission" date="2016-09" db="EMBL/GenBank/DDBJ databases">
        <title>Acidihalobacter prosperus F5.</title>
        <authorList>
            <person name="Khaleque H.N."/>
            <person name="Ramsay J.P."/>
            <person name="Kaksonen A.H."/>
            <person name="Boxall N.J."/>
            <person name="Watkin E.L.J."/>
        </authorList>
    </citation>
    <scope>NUCLEOTIDE SEQUENCE [LARGE SCALE GENOMIC DNA]</scope>
    <source>
        <strain evidence="6">F5</strain>
    </source>
</reference>
<dbReference type="GO" id="GO:0009228">
    <property type="term" value="P:thiamine biosynthetic process"/>
    <property type="evidence" value="ECO:0007669"/>
    <property type="project" value="UniProtKB-KW"/>
</dbReference>
<evidence type="ECO:0000313" key="5">
    <source>
        <dbReference type="EMBL" id="AOU99480.1"/>
    </source>
</evidence>
<keyword evidence="2" id="KW-0784">Thiamine biosynthesis</keyword>
<dbReference type="InterPro" id="IPR012727">
    <property type="entry name" value="Gly_oxidase_ThiO"/>
</dbReference>
<dbReference type="GO" id="GO:0005737">
    <property type="term" value="C:cytoplasm"/>
    <property type="evidence" value="ECO:0007669"/>
    <property type="project" value="TreeGrafter"/>
</dbReference>
<protein>
    <submittedName>
        <fullName evidence="5">Glycine oxidase ThiO</fullName>
    </submittedName>
</protein>
<dbReference type="Gene3D" id="3.30.9.10">
    <property type="entry name" value="D-Amino Acid Oxidase, subunit A, domain 2"/>
    <property type="match status" value="1"/>
</dbReference>
<proteinExistence type="predicted"/>
<dbReference type="NCBIfam" id="TIGR02352">
    <property type="entry name" value="thiamin_ThiO"/>
    <property type="match status" value="1"/>
</dbReference>
<dbReference type="Proteomes" id="UP000095401">
    <property type="component" value="Chromosome"/>
</dbReference>
<keyword evidence="3" id="KW-0560">Oxidoreductase</keyword>
<dbReference type="AlphaFoldDB" id="A0A1D8ISI9"/>
<dbReference type="GO" id="GO:0050660">
    <property type="term" value="F:flavin adenine dinucleotide binding"/>
    <property type="evidence" value="ECO:0007669"/>
    <property type="project" value="InterPro"/>
</dbReference>
<dbReference type="InterPro" id="IPR036188">
    <property type="entry name" value="FAD/NAD-bd_sf"/>
</dbReference>
<sequence length="361" mass="38528">MDDCIIVGGGLIGMLAARELSATGLAVRLIERGELGHEASWAGGGILSPLYPWRYPAAVTRLARYGQARYPALARCLYEESGVDPEWEPSGLLVPSASEYDAARAWAEQQHVELEHLDADGMRRCEPALAPMGEGGLWLPGIAQMRNPRLVRALRVGLAGSRVVVETGNPVQGLRVNAGRICGVDTARGPRAAGQVVVAGGAWSAGLLAALGPPPPIRPVRGQMVVFRAMPGQLQRIVLHGDRYLIPRRDGRIVVGSTLEEVGFDKSTTGEACTSLTQAACALMPALSDLAVEHQWSGLRPGSPEGIPVVAEHPRVRGLFINAGHYRNGVIMGLGSVRVMVDLMLARPPVIDPTPYDYPVM</sequence>
<evidence type="ECO:0000256" key="3">
    <source>
        <dbReference type="ARBA" id="ARBA00023002"/>
    </source>
</evidence>
<dbReference type="GO" id="GO:0016491">
    <property type="term" value="F:oxidoreductase activity"/>
    <property type="evidence" value="ECO:0007669"/>
    <property type="project" value="UniProtKB-KW"/>
</dbReference>
<evidence type="ECO:0000313" key="6">
    <source>
        <dbReference type="Proteomes" id="UP000095401"/>
    </source>
</evidence>
<dbReference type="SUPFAM" id="SSF51905">
    <property type="entry name" value="FAD/NAD(P)-binding domain"/>
    <property type="match status" value="1"/>
</dbReference>
<evidence type="ECO:0000259" key="4">
    <source>
        <dbReference type="Pfam" id="PF01266"/>
    </source>
</evidence>
<evidence type="ECO:0000256" key="2">
    <source>
        <dbReference type="ARBA" id="ARBA00022977"/>
    </source>
</evidence>